<evidence type="ECO:0000256" key="1">
    <source>
        <dbReference type="ARBA" id="ARBA00004141"/>
    </source>
</evidence>
<keyword evidence="8" id="KW-1185">Reference proteome</keyword>
<evidence type="ECO:0000256" key="3">
    <source>
        <dbReference type="ARBA" id="ARBA00022989"/>
    </source>
</evidence>
<keyword evidence="2 5" id="KW-0812">Transmembrane</keyword>
<dbReference type="InterPro" id="IPR052165">
    <property type="entry name" value="Membrane_assoc_protease"/>
</dbReference>
<feature type="transmembrane region" description="Helical" evidence="5">
    <location>
        <begin position="6"/>
        <end position="22"/>
    </location>
</feature>
<reference evidence="7 8" key="1">
    <citation type="journal article" date="2011" name="Stand. Genomic Sci.">
        <title>Complete genome sequence of Desulfobulbus propionicus type strain (1pr3).</title>
        <authorList>
            <person name="Pagani I."/>
            <person name="Lapidus A."/>
            <person name="Nolan M."/>
            <person name="Lucas S."/>
            <person name="Hammon N."/>
            <person name="Deshpande S."/>
            <person name="Cheng J.F."/>
            <person name="Chertkov O."/>
            <person name="Davenport K."/>
            <person name="Tapia R."/>
            <person name="Han C."/>
            <person name="Goodwin L."/>
            <person name="Pitluck S."/>
            <person name="Liolios K."/>
            <person name="Mavromatis K."/>
            <person name="Ivanova N."/>
            <person name="Mikhailova N."/>
            <person name="Pati A."/>
            <person name="Chen A."/>
            <person name="Palaniappan K."/>
            <person name="Land M."/>
            <person name="Hauser L."/>
            <person name="Chang Y.J."/>
            <person name="Jeffries C.D."/>
            <person name="Detter J.C."/>
            <person name="Brambilla E."/>
            <person name="Kannan K.P."/>
            <person name="Djao O.D."/>
            <person name="Rohde M."/>
            <person name="Pukall R."/>
            <person name="Spring S."/>
            <person name="Goker M."/>
            <person name="Sikorski J."/>
            <person name="Woyke T."/>
            <person name="Bristow J."/>
            <person name="Eisen J.A."/>
            <person name="Markowitz V."/>
            <person name="Hugenholtz P."/>
            <person name="Kyrpides N.C."/>
            <person name="Klenk H.P."/>
        </authorList>
    </citation>
    <scope>NUCLEOTIDE SEQUENCE [LARGE SCALE GENOMIC DNA]</scope>
    <source>
        <strain evidence="8">ATCC 33891 / DSM 2032 / 1pr3</strain>
    </source>
</reference>
<dbReference type="InterPro" id="IPR002810">
    <property type="entry name" value="NfeD-like_C"/>
</dbReference>
<dbReference type="AlphaFoldDB" id="A0A7U3YPV0"/>
<sequence>MVLLSLSPVLLWFLSGIVFFALELLLPGLIVFFFGIGAWCAALAVYLLPISLSTQLLVFLAASLLALLLLRSTVKKIFLGRTLEVDAMEHSLPEDATGEVIEDILPPAAGKVKFGGSFWQATSEEPVTKGTVVRIVEKKNLTVKVAPLKTNGEH</sequence>
<dbReference type="GO" id="GO:0005886">
    <property type="term" value="C:plasma membrane"/>
    <property type="evidence" value="ECO:0007669"/>
    <property type="project" value="TreeGrafter"/>
</dbReference>
<dbReference type="Proteomes" id="UP000006365">
    <property type="component" value="Chromosome"/>
</dbReference>
<name>A0A7U3YPV0_DESPD</name>
<dbReference type="InterPro" id="IPR012340">
    <property type="entry name" value="NA-bd_OB-fold"/>
</dbReference>
<gene>
    <name evidence="7" type="ordered locus">Despr_3211</name>
</gene>
<dbReference type="Pfam" id="PF01957">
    <property type="entry name" value="NfeD"/>
    <property type="match status" value="1"/>
</dbReference>
<evidence type="ECO:0000313" key="7">
    <source>
        <dbReference type="EMBL" id="ADW19339.1"/>
    </source>
</evidence>
<evidence type="ECO:0000256" key="4">
    <source>
        <dbReference type="ARBA" id="ARBA00023136"/>
    </source>
</evidence>
<keyword evidence="4 5" id="KW-0472">Membrane</keyword>
<evidence type="ECO:0000256" key="2">
    <source>
        <dbReference type="ARBA" id="ARBA00022692"/>
    </source>
</evidence>
<feature type="transmembrane region" description="Helical" evidence="5">
    <location>
        <begin position="56"/>
        <end position="74"/>
    </location>
</feature>
<organism evidence="7 8">
    <name type="scientific">Desulfobulbus propionicus (strain ATCC 33891 / DSM 2032 / VKM B-1956 / 1pr3)</name>
    <dbReference type="NCBI Taxonomy" id="577650"/>
    <lineage>
        <taxon>Bacteria</taxon>
        <taxon>Pseudomonadati</taxon>
        <taxon>Thermodesulfobacteriota</taxon>
        <taxon>Desulfobulbia</taxon>
        <taxon>Desulfobulbales</taxon>
        <taxon>Desulfobulbaceae</taxon>
        <taxon>Desulfobulbus</taxon>
    </lineage>
</organism>
<dbReference type="PANTHER" id="PTHR33507">
    <property type="entry name" value="INNER MEMBRANE PROTEIN YBBJ"/>
    <property type="match status" value="1"/>
</dbReference>
<evidence type="ECO:0000256" key="5">
    <source>
        <dbReference type="SAM" id="Phobius"/>
    </source>
</evidence>
<keyword evidence="3 5" id="KW-1133">Transmembrane helix</keyword>
<comment type="subcellular location">
    <subcellularLocation>
        <location evidence="1">Membrane</location>
        <topology evidence="1">Multi-pass membrane protein</topology>
    </subcellularLocation>
</comment>
<feature type="domain" description="NfeD-like C-terminal" evidence="6">
    <location>
        <begin position="96"/>
        <end position="147"/>
    </location>
</feature>
<accession>A0A7U3YPV0</accession>
<dbReference type="Gene3D" id="2.40.50.140">
    <property type="entry name" value="Nucleic acid-binding proteins"/>
    <property type="match status" value="1"/>
</dbReference>
<evidence type="ECO:0000259" key="6">
    <source>
        <dbReference type="Pfam" id="PF01957"/>
    </source>
</evidence>
<dbReference type="KEGG" id="dpr:Despr_3211"/>
<proteinExistence type="predicted"/>
<dbReference type="EMBL" id="CP002364">
    <property type="protein sequence ID" value="ADW19339.1"/>
    <property type="molecule type" value="Genomic_DNA"/>
</dbReference>
<dbReference type="SUPFAM" id="SSF141322">
    <property type="entry name" value="NfeD domain-like"/>
    <property type="match status" value="1"/>
</dbReference>
<dbReference type="PANTHER" id="PTHR33507:SF3">
    <property type="entry name" value="INNER MEMBRANE PROTEIN YBBJ"/>
    <property type="match status" value="1"/>
</dbReference>
<protein>
    <recommendedName>
        <fullName evidence="6">NfeD-like C-terminal domain-containing protein</fullName>
    </recommendedName>
</protein>
<evidence type="ECO:0000313" key="8">
    <source>
        <dbReference type="Proteomes" id="UP000006365"/>
    </source>
</evidence>
<feature type="transmembrane region" description="Helical" evidence="5">
    <location>
        <begin position="29"/>
        <end position="50"/>
    </location>
</feature>
<dbReference type="RefSeq" id="WP_015725863.1">
    <property type="nucleotide sequence ID" value="NC_014972.1"/>
</dbReference>